<dbReference type="InterPro" id="IPR016181">
    <property type="entry name" value="Acyl_CoA_acyltransferase"/>
</dbReference>
<gene>
    <name evidence="2" type="ORF">ALSL_1013</name>
</gene>
<evidence type="ECO:0000313" key="3">
    <source>
        <dbReference type="Proteomes" id="UP000270530"/>
    </source>
</evidence>
<dbReference type="Pfam" id="PF13302">
    <property type="entry name" value="Acetyltransf_3"/>
    <property type="match status" value="1"/>
</dbReference>
<organism evidence="2 3">
    <name type="scientific">Aerosticca soli</name>
    <dbReference type="NCBI Taxonomy" id="2010829"/>
    <lineage>
        <taxon>Bacteria</taxon>
        <taxon>Pseudomonadati</taxon>
        <taxon>Pseudomonadota</taxon>
        <taxon>Gammaproteobacteria</taxon>
        <taxon>Lysobacterales</taxon>
        <taxon>Rhodanobacteraceae</taxon>
        <taxon>Aerosticca</taxon>
    </lineage>
</organism>
<keyword evidence="3" id="KW-1185">Reference proteome</keyword>
<name>A0A2Z6E3Y4_9GAMM</name>
<sequence>MELHTSRLRIDALHDGDVAALFAYRGDAEVARYQGWRPQSLAEAAAFIERQRDVVSGIGGGWRPFALRLRDGGTLVGDLGLHVVDDATVELGITLAPTWQGQGLAGEAMRAMLALAFEGMGMHRAIASVDPRNVPCVRMLERVGLRKEAHFRESLRWGDGWADDAIYAMLAREWASHRAAAYDRG</sequence>
<evidence type="ECO:0000313" key="2">
    <source>
        <dbReference type="EMBL" id="BBD79677.1"/>
    </source>
</evidence>
<reference evidence="3" key="1">
    <citation type="submission" date="2018-04" db="EMBL/GenBank/DDBJ databases">
        <authorList>
            <person name="Watanabe M."/>
            <person name="Kojima H."/>
        </authorList>
    </citation>
    <scope>NUCLEOTIDE SEQUENCE [LARGE SCALE GENOMIC DNA]</scope>
    <source>
        <strain evidence="3">Dysh456</strain>
    </source>
</reference>
<dbReference type="PANTHER" id="PTHR43792">
    <property type="entry name" value="GNAT FAMILY, PUTATIVE (AFU_ORTHOLOGUE AFUA_3G00765)-RELATED-RELATED"/>
    <property type="match status" value="1"/>
</dbReference>
<feature type="domain" description="N-acetyltransferase" evidence="1">
    <location>
        <begin position="8"/>
        <end position="173"/>
    </location>
</feature>
<keyword evidence="2" id="KW-0808">Transferase</keyword>
<reference evidence="3" key="2">
    <citation type="submission" date="2018-06" db="EMBL/GenBank/DDBJ databases">
        <title>Genome sequence of Rhodanobacteraceae bacterium strain Dysh456.</title>
        <authorList>
            <person name="Fukui M."/>
        </authorList>
    </citation>
    <scope>NUCLEOTIDE SEQUENCE [LARGE SCALE GENOMIC DNA]</scope>
    <source>
        <strain evidence="3">Dysh456</strain>
    </source>
</reference>
<dbReference type="PROSITE" id="PS51186">
    <property type="entry name" value="GNAT"/>
    <property type="match status" value="1"/>
</dbReference>
<dbReference type="GO" id="GO:0016747">
    <property type="term" value="F:acyltransferase activity, transferring groups other than amino-acyl groups"/>
    <property type="evidence" value="ECO:0007669"/>
    <property type="project" value="InterPro"/>
</dbReference>
<dbReference type="KEGG" id="rbd:ALSL_1013"/>
<dbReference type="OrthoDB" id="9801656at2"/>
<dbReference type="AlphaFoldDB" id="A0A2Z6E3Y4"/>
<proteinExistence type="predicted"/>
<dbReference type="InterPro" id="IPR000182">
    <property type="entry name" value="GNAT_dom"/>
</dbReference>
<dbReference type="Gene3D" id="3.40.630.30">
    <property type="match status" value="1"/>
</dbReference>
<dbReference type="SUPFAM" id="SSF55729">
    <property type="entry name" value="Acyl-CoA N-acyltransferases (Nat)"/>
    <property type="match status" value="1"/>
</dbReference>
<accession>A0A2Z6E3Y4</accession>
<dbReference type="EMBL" id="AP018560">
    <property type="protein sequence ID" value="BBD79677.1"/>
    <property type="molecule type" value="Genomic_DNA"/>
</dbReference>
<dbReference type="PANTHER" id="PTHR43792:SF1">
    <property type="entry name" value="N-ACETYLTRANSFERASE DOMAIN-CONTAINING PROTEIN"/>
    <property type="match status" value="1"/>
</dbReference>
<evidence type="ECO:0000259" key="1">
    <source>
        <dbReference type="PROSITE" id="PS51186"/>
    </source>
</evidence>
<protein>
    <submittedName>
        <fullName evidence="2">Ribosomal-protein-serine acetyltransferase</fullName>
    </submittedName>
</protein>
<dbReference type="Proteomes" id="UP000270530">
    <property type="component" value="Chromosome"/>
</dbReference>
<dbReference type="RefSeq" id="WP_126537029.1">
    <property type="nucleotide sequence ID" value="NZ_AP018560.1"/>
</dbReference>
<dbReference type="InterPro" id="IPR051531">
    <property type="entry name" value="N-acetyltransferase"/>
</dbReference>